<comment type="caution">
    <text evidence="1">The sequence shown here is derived from an EMBL/GenBank/DDBJ whole genome shotgun (WGS) entry which is preliminary data.</text>
</comment>
<sequence>MVTLIYRGVKLKYLSCDGDINITSVDCRNMVRCDLSFVTPLTERVLFESMSATGENISFLHISQCANIKLLGEALKNLRRLHTLVLDLTQLDDTRLHDYFPVSIRRVIYSDTGVSVKVIKSMVEWSKSQDVCVKCELAWCIKAMSEDEKYGYDWIKQQDGIDFEASNIPTTGIRWSKRLNLEVNN</sequence>
<name>A0A9D3YUS8_DREPO</name>
<organism evidence="1 2">
    <name type="scientific">Dreissena polymorpha</name>
    <name type="common">Zebra mussel</name>
    <name type="synonym">Mytilus polymorpha</name>
    <dbReference type="NCBI Taxonomy" id="45954"/>
    <lineage>
        <taxon>Eukaryota</taxon>
        <taxon>Metazoa</taxon>
        <taxon>Spiralia</taxon>
        <taxon>Lophotrochozoa</taxon>
        <taxon>Mollusca</taxon>
        <taxon>Bivalvia</taxon>
        <taxon>Autobranchia</taxon>
        <taxon>Heteroconchia</taxon>
        <taxon>Euheterodonta</taxon>
        <taxon>Imparidentia</taxon>
        <taxon>Neoheterodontei</taxon>
        <taxon>Myida</taxon>
        <taxon>Dreissenoidea</taxon>
        <taxon>Dreissenidae</taxon>
        <taxon>Dreissena</taxon>
    </lineage>
</organism>
<proteinExistence type="predicted"/>
<accession>A0A9D3YUS8</accession>
<reference evidence="1" key="1">
    <citation type="journal article" date="2019" name="bioRxiv">
        <title>The Genome of the Zebra Mussel, Dreissena polymorpha: A Resource for Invasive Species Research.</title>
        <authorList>
            <person name="McCartney M.A."/>
            <person name="Auch B."/>
            <person name="Kono T."/>
            <person name="Mallez S."/>
            <person name="Zhang Y."/>
            <person name="Obille A."/>
            <person name="Becker A."/>
            <person name="Abrahante J.E."/>
            <person name="Garbe J."/>
            <person name="Badalamenti J.P."/>
            <person name="Herman A."/>
            <person name="Mangelson H."/>
            <person name="Liachko I."/>
            <person name="Sullivan S."/>
            <person name="Sone E.D."/>
            <person name="Koren S."/>
            <person name="Silverstein K.A.T."/>
            <person name="Beckman K.B."/>
            <person name="Gohl D.M."/>
        </authorList>
    </citation>
    <scope>NUCLEOTIDE SEQUENCE</scope>
    <source>
        <strain evidence="1">Duluth1</strain>
        <tissue evidence="1">Whole animal</tissue>
    </source>
</reference>
<protein>
    <submittedName>
        <fullName evidence="1">Uncharacterized protein</fullName>
    </submittedName>
</protein>
<dbReference type="SUPFAM" id="SSF52047">
    <property type="entry name" value="RNI-like"/>
    <property type="match status" value="1"/>
</dbReference>
<dbReference type="EMBL" id="JAIWYP010000014">
    <property type="protein sequence ID" value="KAH3707745.1"/>
    <property type="molecule type" value="Genomic_DNA"/>
</dbReference>
<gene>
    <name evidence="1" type="ORF">DPMN_067157</name>
</gene>
<dbReference type="AlphaFoldDB" id="A0A9D3YUS8"/>
<keyword evidence="2" id="KW-1185">Reference proteome</keyword>
<evidence type="ECO:0000313" key="1">
    <source>
        <dbReference type="EMBL" id="KAH3707745.1"/>
    </source>
</evidence>
<reference evidence="1" key="2">
    <citation type="submission" date="2020-11" db="EMBL/GenBank/DDBJ databases">
        <authorList>
            <person name="McCartney M.A."/>
            <person name="Auch B."/>
            <person name="Kono T."/>
            <person name="Mallez S."/>
            <person name="Becker A."/>
            <person name="Gohl D.M."/>
            <person name="Silverstein K.A.T."/>
            <person name="Koren S."/>
            <person name="Bechman K.B."/>
            <person name="Herman A."/>
            <person name="Abrahante J.E."/>
            <person name="Garbe J."/>
        </authorList>
    </citation>
    <scope>NUCLEOTIDE SEQUENCE</scope>
    <source>
        <strain evidence="1">Duluth1</strain>
        <tissue evidence="1">Whole animal</tissue>
    </source>
</reference>
<dbReference type="Proteomes" id="UP000828390">
    <property type="component" value="Unassembled WGS sequence"/>
</dbReference>
<evidence type="ECO:0000313" key="2">
    <source>
        <dbReference type="Proteomes" id="UP000828390"/>
    </source>
</evidence>